<evidence type="ECO:0000313" key="3">
    <source>
        <dbReference type="EMBL" id="ODV77589.1"/>
    </source>
</evidence>
<dbReference type="InterPro" id="IPR009060">
    <property type="entry name" value="UBA-like_sf"/>
</dbReference>
<name>A0A1E4SDJ4_9ASCO</name>
<proteinExistence type="predicted"/>
<feature type="compositionally biased region" description="Basic and acidic residues" evidence="1">
    <location>
        <begin position="604"/>
        <end position="615"/>
    </location>
</feature>
<dbReference type="SMART" id="SM00165">
    <property type="entry name" value="UBA"/>
    <property type="match status" value="1"/>
</dbReference>
<dbReference type="GeneID" id="30982206"/>
<dbReference type="PANTHER" id="PTHR39597:SF1">
    <property type="entry name" value="UBA DOMAIN-CONTAINING PROTEIN RUP1"/>
    <property type="match status" value="1"/>
</dbReference>
<dbReference type="EMBL" id="KV453915">
    <property type="protein sequence ID" value="ODV77589.1"/>
    <property type="molecule type" value="Genomic_DNA"/>
</dbReference>
<dbReference type="PANTHER" id="PTHR39597">
    <property type="entry name" value="UBA DOMAIN-CONTAINING PROTEIN RUP1"/>
    <property type="match status" value="1"/>
</dbReference>
<dbReference type="Gene3D" id="1.10.8.10">
    <property type="entry name" value="DNA helicase RuvA subunit, C-terminal domain"/>
    <property type="match status" value="1"/>
</dbReference>
<accession>A0A1E4SDJ4</accession>
<evidence type="ECO:0000313" key="4">
    <source>
        <dbReference type="Proteomes" id="UP000094285"/>
    </source>
</evidence>
<dbReference type="GO" id="GO:0005829">
    <property type="term" value="C:cytosol"/>
    <property type="evidence" value="ECO:0007669"/>
    <property type="project" value="TreeGrafter"/>
</dbReference>
<feature type="domain" description="UBA" evidence="2">
    <location>
        <begin position="1"/>
        <end position="39"/>
    </location>
</feature>
<dbReference type="InterPro" id="IPR015940">
    <property type="entry name" value="UBA"/>
</dbReference>
<feature type="compositionally biased region" description="Acidic residues" evidence="1">
    <location>
        <begin position="576"/>
        <end position="600"/>
    </location>
</feature>
<reference evidence="4" key="1">
    <citation type="submission" date="2016-05" db="EMBL/GenBank/DDBJ databases">
        <title>Comparative genomics of biotechnologically important yeasts.</title>
        <authorList>
            <consortium name="DOE Joint Genome Institute"/>
            <person name="Riley R."/>
            <person name="Haridas S."/>
            <person name="Wolfe K.H."/>
            <person name="Lopes M.R."/>
            <person name="Hittinger C.T."/>
            <person name="Goker M."/>
            <person name="Salamov A."/>
            <person name="Wisecaver J."/>
            <person name="Long T.M."/>
            <person name="Aerts A.L."/>
            <person name="Barry K."/>
            <person name="Choi C."/>
            <person name="Clum A."/>
            <person name="Coughlan A.Y."/>
            <person name="Deshpande S."/>
            <person name="Douglass A.P."/>
            <person name="Hanson S.J."/>
            <person name="Klenk H.-P."/>
            <person name="Labutti K."/>
            <person name="Lapidus A."/>
            <person name="Lindquist E."/>
            <person name="Lipzen A."/>
            <person name="Meier-Kolthoff J.P."/>
            <person name="Ohm R.A."/>
            <person name="Otillar R.P."/>
            <person name="Pangilinan J."/>
            <person name="Peng Y."/>
            <person name="Rokas A."/>
            <person name="Rosa C.A."/>
            <person name="Scheuner C."/>
            <person name="Sibirny A.A."/>
            <person name="Slot J.C."/>
            <person name="Stielow J.B."/>
            <person name="Sun H."/>
            <person name="Kurtzman C.P."/>
            <person name="Blackwell M."/>
            <person name="Grigoriev I.V."/>
            <person name="Jeffries T.W."/>
        </authorList>
    </citation>
    <scope>NUCLEOTIDE SEQUENCE [LARGE SCALE GENOMIC DNA]</scope>
    <source>
        <strain evidence="4">NRRL Y-17324</strain>
    </source>
</reference>
<protein>
    <recommendedName>
        <fullName evidence="2">UBA domain-containing protein</fullName>
    </recommendedName>
</protein>
<dbReference type="Pfam" id="PF00627">
    <property type="entry name" value="UBA"/>
    <property type="match status" value="1"/>
</dbReference>
<feature type="region of interest" description="Disordered" evidence="1">
    <location>
        <begin position="571"/>
        <end position="615"/>
    </location>
</feature>
<dbReference type="AlphaFoldDB" id="A0A1E4SDJ4"/>
<dbReference type="GO" id="GO:0016579">
    <property type="term" value="P:protein deubiquitination"/>
    <property type="evidence" value="ECO:0007669"/>
    <property type="project" value="TreeGrafter"/>
</dbReference>
<dbReference type="InterPro" id="IPR055335">
    <property type="entry name" value="Ucp6/RUP1"/>
</dbReference>
<dbReference type="GO" id="GO:0005634">
    <property type="term" value="C:nucleus"/>
    <property type="evidence" value="ECO:0007669"/>
    <property type="project" value="TreeGrafter"/>
</dbReference>
<organism evidence="3 4">
    <name type="scientific">Suhomyces tanzawaensis NRRL Y-17324</name>
    <dbReference type="NCBI Taxonomy" id="984487"/>
    <lineage>
        <taxon>Eukaryota</taxon>
        <taxon>Fungi</taxon>
        <taxon>Dikarya</taxon>
        <taxon>Ascomycota</taxon>
        <taxon>Saccharomycotina</taxon>
        <taxon>Pichiomycetes</taxon>
        <taxon>Debaryomycetaceae</taxon>
        <taxon>Suhomyces</taxon>
    </lineage>
</organism>
<keyword evidence="4" id="KW-1185">Reference proteome</keyword>
<dbReference type="PROSITE" id="PS50030">
    <property type="entry name" value="UBA"/>
    <property type="match status" value="1"/>
</dbReference>
<evidence type="ECO:0000256" key="1">
    <source>
        <dbReference type="SAM" id="MobiDB-lite"/>
    </source>
</evidence>
<dbReference type="RefSeq" id="XP_020062711.1">
    <property type="nucleotide sequence ID" value="XM_020208069.1"/>
</dbReference>
<dbReference type="OrthoDB" id="4489171at2759"/>
<dbReference type="STRING" id="984487.A0A1E4SDJ4"/>
<dbReference type="Proteomes" id="UP000094285">
    <property type="component" value="Unassembled WGS sequence"/>
</dbReference>
<dbReference type="CDD" id="cd14309">
    <property type="entry name" value="UBA_scDdi1_like"/>
    <property type="match status" value="1"/>
</dbReference>
<evidence type="ECO:0000259" key="2">
    <source>
        <dbReference type="PROSITE" id="PS50030"/>
    </source>
</evidence>
<dbReference type="SUPFAM" id="SSF46934">
    <property type="entry name" value="UBA-like"/>
    <property type="match status" value="1"/>
</dbReference>
<sequence length="615" mass="70440">MDDKIDKLMEMGFSRDQSIQALKSSNNNLEEALSYLFGDPIEEVQEISPPPQEVIPYHDTVKILNPSEVPDFSALPDTLPGYEDLNTDSNGTLERYHYQQDTYEETVYEQVQSFERTELSPPAFLGRNATYIENYIVPFLIISCQFSEFKKLLLEHEVSKDFDYGYDKDWYNNESKLSVQIPEQFEDKSSSYKFIIELQRTAGFLENVSKRAFASSVNLLKNLPNDFKSDLANRIEDLEDFVRKLYSSLDHNLAQIFDTPNGIDKLFKSHVESVNDEATDSIYILPIDSESRGSNIYDSFNTKFWNDESSIGNIRFTEVAPVLTVQICSDEWSHESGLFLLDEVFYPEIYSAKYSEVIVDMFQKEANVQKERSNLSKNIMELNSFEGKKIKQVIQATVGHFETLGDELVPEELKKINQQIVSLTDSITTKLNESSKAYAKLDITNYKNILQAIDNYPELGPPEPYHLVGVVLSDSEYFYTSKTYTKDDEKWVYFKAICGSDKKVVDYTMETMNFDGLKTYISEGTSDANQSLVLVYASHGMVVTDAQVNLPSNLTAFFEKDNAELDDLLKRYESSDSMDEDQPENEDIDDYEEDTPEEIDSGAGEEKPDHRLVDL</sequence>
<gene>
    <name evidence="3" type="ORF">CANTADRAFT_27330</name>
</gene>